<dbReference type="PANTHER" id="PTHR47036">
    <property type="entry name" value="COBALT-FACTOR III C(17)-METHYLTRANSFERASE-RELATED"/>
    <property type="match status" value="1"/>
</dbReference>
<evidence type="ECO:0000313" key="10">
    <source>
        <dbReference type="Proteomes" id="UP001461341"/>
    </source>
</evidence>
<dbReference type="Pfam" id="PF00590">
    <property type="entry name" value="TP_methylase"/>
    <property type="match status" value="1"/>
</dbReference>
<evidence type="ECO:0000313" key="9">
    <source>
        <dbReference type="EMBL" id="WZL75731.1"/>
    </source>
</evidence>
<dbReference type="Pfam" id="PF01890">
    <property type="entry name" value="CbiG_C"/>
    <property type="match status" value="1"/>
</dbReference>
<keyword evidence="5" id="KW-0949">S-adenosyl-L-methionine</keyword>
<reference evidence="9 10" key="1">
    <citation type="submission" date="2023-03" db="EMBL/GenBank/DDBJ databases">
        <title>Novel Species.</title>
        <authorList>
            <person name="Ma S."/>
        </authorList>
    </citation>
    <scope>NUCLEOTIDE SEQUENCE [LARGE SCALE GENOMIC DNA]</scope>
    <source>
        <strain evidence="9 10">B11</strain>
    </source>
</reference>
<dbReference type="EMBL" id="CP121689">
    <property type="protein sequence ID" value="WZL75731.1"/>
    <property type="molecule type" value="Genomic_DNA"/>
</dbReference>
<dbReference type="InterPro" id="IPR014776">
    <property type="entry name" value="4pyrrole_Mease_sub2"/>
</dbReference>
<organism evidence="9 10">
    <name type="scientific">Thermatribacter velox</name>
    <dbReference type="NCBI Taxonomy" id="3039681"/>
    <lineage>
        <taxon>Bacteria</taxon>
        <taxon>Pseudomonadati</taxon>
        <taxon>Atribacterota</taxon>
        <taxon>Atribacteria</taxon>
        <taxon>Atribacterales</taxon>
        <taxon>Thermatribacteraceae</taxon>
        <taxon>Thermatribacter</taxon>
    </lineage>
</organism>
<protein>
    <submittedName>
        <fullName evidence="9">Cobalamin biosynthesis protein</fullName>
    </submittedName>
</protein>
<dbReference type="Gene3D" id="3.30.950.10">
    <property type="entry name" value="Methyltransferase, Cobalt-precorrin-4 Transmethylase, Domain 2"/>
    <property type="match status" value="1"/>
</dbReference>
<feature type="domain" description="Cobalamin synthesis G N-terminal" evidence="8">
    <location>
        <begin position="39"/>
        <end position="116"/>
    </location>
</feature>
<dbReference type="Pfam" id="PF11760">
    <property type="entry name" value="CbiG_N"/>
    <property type="match status" value="1"/>
</dbReference>
<dbReference type="Gene3D" id="3.30.420.180">
    <property type="entry name" value="CobE/GbiG C-terminal domain"/>
    <property type="match status" value="1"/>
</dbReference>
<name>A0ABZ2YBT7_9BACT</name>
<dbReference type="InterPro" id="IPR035996">
    <property type="entry name" value="4pyrrol_Methylase_sf"/>
</dbReference>
<comment type="pathway">
    <text evidence="1">Cofactor biosynthesis; adenosylcobalamin biosynthesis.</text>
</comment>
<dbReference type="SUPFAM" id="SSF53790">
    <property type="entry name" value="Tetrapyrrole methylase"/>
    <property type="match status" value="1"/>
</dbReference>
<keyword evidence="3" id="KW-0489">Methyltransferase</keyword>
<evidence type="ECO:0000259" key="8">
    <source>
        <dbReference type="Pfam" id="PF11760"/>
    </source>
</evidence>
<keyword evidence="4" id="KW-0808">Transferase</keyword>
<feature type="domain" description="Tetrapyrrole methylase" evidence="6">
    <location>
        <begin position="329"/>
        <end position="502"/>
    </location>
</feature>
<evidence type="ECO:0000259" key="6">
    <source>
        <dbReference type="Pfam" id="PF00590"/>
    </source>
</evidence>
<dbReference type="Gene3D" id="3.40.1010.10">
    <property type="entry name" value="Cobalt-precorrin-4 Transmethylase, Domain 1"/>
    <property type="match status" value="1"/>
</dbReference>
<sequence>MKVLLVEVLDSDFPGKEIKEFLEKEKGAQVIVARCEEIGKFWNAVDILVVVGSLGIAVRLVAPFLRDKRSDPGVLVVDSKGNFCIALCGGHWRGVNPLARSLAHFIGAEAVVTTASNVRGLFSPEEVASRLEGTLEGERESLLKILSRLVRGNEVDFFFDSAFSLPAFPGYSLKEWTGKLPGQEFLFFGERILAAKGWVAIRPRTLVVSIGFRKSVSVERIEEAIRDFFKRHAYSMASIKELLTLERKKEALLPLGEKLGVPVKGVCEEELRRVEGNFSSPCAKKHLNIPGLVEPALILSGCEILVPKTVYPGITLALGRKSWCRKGLLYLVSLGAGGSPNLTVQAREALEDSEWILGYRRYLDLVPPHLEGRVVRKYSAMGEEVKRAELAVSLAEKGNRVSLVSSGDVGVFGMVSPALEIALSRGVSWKIIPGVSACLYVASRLGSPLVGGFAVVSLSDYLVPWDRIKKDLELLAATDLAVAVYNLVERGKEEKIAFLKSVFAKYRGSGVAVGLVRASGEKTVMTIEDLEASQLDMQCTLIVAPPHARVEGDAILVERGYSL</sequence>
<dbReference type="InterPro" id="IPR036518">
    <property type="entry name" value="CobE/GbiG_C_sf"/>
</dbReference>
<evidence type="ECO:0000259" key="7">
    <source>
        <dbReference type="Pfam" id="PF01890"/>
    </source>
</evidence>
<evidence type="ECO:0000256" key="4">
    <source>
        <dbReference type="ARBA" id="ARBA00022679"/>
    </source>
</evidence>
<dbReference type="Proteomes" id="UP001461341">
    <property type="component" value="Chromosome"/>
</dbReference>
<keyword evidence="10" id="KW-1185">Reference proteome</keyword>
<dbReference type="CDD" id="cd11646">
    <property type="entry name" value="Precorrin_3B_C17_MT"/>
    <property type="match status" value="1"/>
</dbReference>
<dbReference type="InterPro" id="IPR002750">
    <property type="entry name" value="CobE/GbiG_C"/>
</dbReference>
<accession>A0ABZ2YBT7</accession>
<dbReference type="RefSeq" id="WP_369017881.1">
    <property type="nucleotide sequence ID" value="NZ_CP121689.1"/>
</dbReference>
<dbReference type="InterPro" id="IPR021744">
    <property type="entry name" value="CbiG_N"/>
</dbReference>
<dbReference type="InterPro" id="IPR000878">
    <property type="entry name" value="4pyrrol_Mease"/>
</dbReference>
<dbReference type="SUPFAM" id="SSF159664">
    <property type="entry name" value="CobE/GbiG C-terminal domain-like"/>
    <property type="match status" value="1"/>
</dbReference>
<evidence type="ECO:0000256" key="2">
    <source>
        <dbReference type="ARBA" id="ARBA00022573"/>
    </source>
</evidence>
<dbReference type="InterPro" id="IPR014777">
    <property type="entry name" value="4pyrrole_Mease_sub1"/>
</dbReference>
<gene>
    <name evidence="9" type="ORF">QBE54_09090</name>
</gene>
<evidence type="ECO:0000256" key="1">
    <source>
        <dbReference type="ARBA" id="ARBA00004953"/>
    </source>
</evidence>
<evidence type="ECO:0000256" key="5">
    <source>
        <dbReference type="ARBA" id="ARBA00022691"/>
    </source>
</evidence>
<dbReference type="InterPro" id="IPR038029">
    <property type="entry name" value="GbiG_N_sf"/>
</dbReference>
<dbReference type="PANTHER" id="PTHR47036:SF1">
    <property type="entry name" value="COBALT-FACTOR III C(17)-METHYLTRANSFERASE-RELATED"/>
    <property type="match status" value="1"/>
</dbReference>
<keyword evidence="2" id="KW-0169">Cobalamin biosynthesis</keyword>
<dbReference type="Gene3D" id="3.40.50.11220">
    <property type="match status" value="1"/>
</dbReference>
<proteinExistence type="predicted"/>
<evidence type="ECO:0000256" key="3">
    <source>
        <dbReference type="ARBA" id="ARBA00022603"/>
    </source>
</evidence>
<dbReference type="SUPFAM" id="SSF159672">
    <property type="entry name" value="CbiG N-terminal domain-like"/>
    <property type="match status" value="1"/>
</dbReference>
<feature type="domain" description="CobE/GbiG C-terminal" evidence="7">
    <location>
        <begin position="206"/>
        <end position="318"/>
    </location>
</feature>
<dbReference type="InterPro" id="IPR006363">
    <property type="entry name" value="Cbl_synth_CobJ/CibH_dom"/>
</dbReference>
<dbReference type="InterPro" id="IPR051810">
    <property type="entry name" value="Precorrin_MeTrfase"/>
</dbReference>